<sequence>MVITKWRQFKILSISFGELVAGFVIWGMVVWGRESKKLKERGERKERKKDKEKKGNLSRLVNTVFNDFYILFRLHWTSQKQKEVWRIYASCKSPSKMSACFIFVRNVQYVHINIIYLYNIAEPKIFDERSFILMIN</sequence>
<keyword evidence="1" id="KW-0812">Transmembrane</keyword>
<keyword evidence="3" id="KW-1185">Reference proteome</keyword>
<evidence type="ECO:0008006" key="4">
    <source>
        <dbReference type="Google" id="ProtNLM"/>
    </source>
</evidence>
<comment type="caution">
    <text evidence="2">The sequence shown here is derived from an EMBL/GenBank/DDBJ whole genome shotgun (WGS) entry which is preliminary data.</text>
</comment>
<organism evidence="2 3">
    <name type="scientific">Quercus suber</name>
    <name type="common">Cork oak</name>
    <dbReference type="NCBI Taxonomy" id="58331"/>
    <lineage>
        <taxon>Eukaryota</taxon>
        <taxon>Viridiplantae</taxon>
        <taxon>Streptophyta</taxon>
        <taxon>Embryophyta</taxon>
        <taxon>Tracheophyta</taxon>
        <taxon>Spermatophyta</taxon>
        <taxon>Magnoliopsida</taxon>
        <taxon>eudicotyledons</taxon>
        <taxon>Gunneridae</taxon>
        <taxon>Pentapetalae</taxon>
        <taxon>rosids</taxon>
        <taxon>fabids</taxon>
        <taxon>Fagales</taxon>
        <taxon>Fagaceae</taxon>
        <taxon>Quercus</taxon>
    </lineage>
</organism>
<gene>
    <name evidence="2" type="ORF">CFP56_009516</name>
</gene>
<accession>A0AAW0M6K4</accession>
<reference evidence="2 3" key="1">
    <citation type="journal article" date="2018" name="Sci. Data">
        <title>The draft genome sequence of cork oak.</title>
        <authorList>
            <person name="Ramos A.M."/>
            <person name="Usie A."/>
            <person name="Barbosa P."/>
            <person name="Barros P.M."/>
            <person name="Capote T."/>
            <person name="Chaves I."/>
            <person name="Simoes F."/>
            <person name="Abreu I."/>
            <person name="Carrasquinho I."/>
            <person name="Faro C."/>
            <person name="Guimaraes J.B."/>
            <person name="Mendonca D."/>
            <person name="Nobrega F."/>
            <person name="Rodrigues L."/>
            <person name="Saibo N.J.M."/>
            <person name="Varela M.C."/>
            <person name="Egas C."/>
            <person name="Matos J."/>
            <person name="Miguel C.M."/>
            <person name="Oliveira M.M."/>
            <person name="Ricardo C.P."/>
            <person name="Goncalves S."/>
        </authorList>
    </citation>
    <scope>NUCLEOTIDE SEQUENCE [LARGE SCALE GENOMIC DNA]</scope>
    <source>
        <strain evidence="3">cv. HL8</strain>
    </source>
</reference>
<evidence type="ECO:0000313" key="2">
    <source>
        <dbReference type="EMBL" id="KAK7858866.1"/>
    </source>
</evidence>
<keyword evidence="1" id="KW-0472">Membrane</keyword>
<keyword evidence="1" id="KW-1133">Transmembrane helix</keyword>
<evidence type="ECO:0000313" key="3">
    <source>
        <dbReference type="Proteomes" id="UP000237347"/>
    </source>
</evidence>
<dbReference type="AlphaFoldDB" id="A0AAW0M6K4"/>
<evidence type="ECO:0000256" key="1">
    <source>
        <dbReference type="SAM" id="Phobius"/>
    </source>
</evidence>
<proteinExistence type="predicted"/>
<dbReference type="EMBL" id="PKMF04000016">
    <property type="protein sequence ID" value="KAK7858866.1"/>
    <property type="molecule type" value="Genomic_DNA"/>
</dbReference>
<dbReference type="Proteomes" id="UP000237347">
    <property type="component" value="Unassembled WGS sequence"/>
</dbReference>
<feature type="transmembrane region" description="Helical" evidence="1">
    <location>
        <begin position="12"/>
        <end position="31"/>
    </location>
</feature>
<name>A0AAW0M6K4_QUESU</name>
<protein>
    <recommendedName>
        <fullName evidence="4">Transmembrane protein</fullName>
    </recommendedName>
</protein>